<dbReference type="Proteomes" id="UP000237662">
    <property type="component" value="Unassembled WGS sequence"/>
</dbReference>
<comment type="caution">
    <text evidence="1">The sequence shown here is derived from an EMBL/GenBank/DDBJ whole genome shotgun (WGS) entry which is preliminary data.</text>
</comment>
<proteinExistence type="predicted"/>
<dbReference type="InterPro" id="IPR023696">
    <property type="entry name" value="Ureohydrolase_dom_sf"/>
</dbReference>
<evidence type="ECO:0008006" key="3">
    <source>
        <dbReference type="Google" id="ProtNLM"/>
    </source>
</evidence>
<dbReference type="SUPFAM" id="SSF52768">
    <property type="entry name" value="Arginase/deacetylase"/>
    <property type="match status" value="1"/>
</dbReference>
<dbReference type="Gene3D" id="3.40.800.10">
    <property type="entry name" value="Ureohydrolase domain"/>
    <property type="match status" value="1"/>
</dbReference>
<keyword evidence="2" id="KW-1185">Reference proteome</keyword>
<accession>A0A2S6I579</accession>
<dbReference type="EMBL" id="PTJC01000006">
    <property type="protein sequence ID" value="PPK86300.1"/>
    <property type="molecule type" value="Genomic_DNA"/>
</dbReference>
<evidence type="ECO:0000313" key="1">
    <source>
        <dbReference type="EMBL" id="PPK86300.1"/>
    </source>
</evidence>
<sequence>MYAPWLQSDYLPQPGHAPESFGYHLLQTAKSEAKVAIIGMHPAWADQVRDCLYGHFWDHGDLQVADLGNLRKPSVDFAIPLLKELYVSGILPVLIGASPLLAEAQYLAFAEVNREVGICSIDSKLRLSYEAAAEGDRRFLDRAVHRTNSPAFHLAHLGDQRHLSDPRLDLLFLSRHFERYPLGKSRSDLRDLEPAIRDVDLTVLNINAVLAAEAPSQSEIAPSGFSLQEAGQLAYYAGNSDRLASFGIYGAQPIGQNQPDRLTAAAYAQLIWYFLHGVSRRHADFPTTATGLVEYVVDSKVNDRFVFWRSPRSDRWWVQVPIDKATGEVRNRLVSCSYADYVAASSAGELPERLFHAFSRY</sequence>
<organism evidence="1 2">
    <name type="scientific">Neolewinella xylanilytica</name>
    <dbReference type="NCBI Taxonomy" id="1514080"/>
    <lineage>
        <taxon>Bacteria</taxon>
        <taxon>Pseudomonadati</taxon>
        <taxon>Bacteroidota</taxon>
        <taxon>Saprospiria</taxon>
        <taxon>Saprospirales</taxon>
        <taxon>Lewinellaceae</taxon>
        <taxon>Neolewinella</taxon>
    </lineage>
</organism>
<gene>
    <name evidence="1" type="ORF">CLV84_3223</name>
</gene>
<evidence type="ECO:0000313" key="2">
    <source>
        <dbReference type="Proteomes" id="UP000237662"/>
    </source>
</evidence>
<reference evidence="1 2" key="1">
    <citation type="submission" date="2018-02" db="EMBL/GenBank/DDBJ databases">
        <title>Genomic Encyclopedia of Archaeal and Bacterial Type Strains, Phase II (KMG-II): from individual species to whole genera.</title>
        <authorList>
            <person name="Goeker M."/>
        </authorList>
    </citation>
    <scope>NUCLEOTIDE SEQUENCE [LARGE SCALE GENOMIC DNA]</scope>
    <source>
        <strain evidence="1 2">DSM 29526</strain>
    </source>
</reference>
<protein>
    <recommendedName>
        <fullName evidence="3">Arginase</fullName>
    </recommendedName>
</protein>
<dbReference type="AlphaFoldDB" id="A0A2S6I579"/>
<name>A0A2S6I579_9BACT</name>